<keyword evidence="1" id="KW-0812">Transmembrane</keyword>
<keyword evidence="3" id="KW-1185">Reference proteome</keyword>
<dbReference type="Pfam" id="PF04964">
    <property type="entry name" value="Flp_Fap"/>
    <property type="match status" value="1"/>
</dbReference>
<reference evidence="2 3" key="1">
    <citation type="submission" date="2020-04" db="EMBL/GenBank/DDBJ databases">
        <title>Knoellia sp. isolate from air conditioner.</title>
        <authorList>
            <person name="Chea S."/>
            <person name="Kim D.-U."/>
        </authorList>
    </citation>
    <scope>NUCLEOTIDE SEQUENCE [LARGE SCALE GENOMIC DNA]</scope>
    <source>
        <strain evidence="2 3">DB2414S</strain>
    </source>
</reference>
<name>A0A849HNZ9_9MICO</name>
<feature type="transmembrane region" description="Helical" evidence="1">
    <location>
        <begin position="34"/>
        <end position="53"/>
    </location>
</feature>
<protein>
    <submittedName>
        <fullName evidence="2">Flp family type IVb pilin</fullName>
    </submittedName>
</protein>
<sequence>MPVNVIWCFDSPAGGSRGRLGTNRADHGATAVEYALMVSLIAVVIVGAVALFGQNMIELFNVPSSAL</sequence>
<comment type="caution">
    <text evidence="2">The sequence shown here is derived from an EMBL/GenBank/DDBJ whole genome shotgun (WGS) entry which is preliminary data.</text>
</comment>
<evidence type="ECO:0000256" key="1">
    <source>
        <dbReference type="SAM" id="Phobius"/>
    </source>
</evidence>
<dbReference type="AlphaFoldDB" id="A0A849HNZ9"/>
<dbReference type="EMBL" id="JABEPQ010000002">
    <property type="protein sequence ID" value="NNM46337.1"/>
    <property type="molecule type" value="Genomic_DNA"/>
</dbReference>
<gene>
    <name evidence="2" type="ORF">HJG52_10000</name>
</gene>
<dbReference type="Proteomes" id="UP000588586">
    <property type="component" value="Unassembled WGS sequence"/>
</dbReference>
<keyword evidence="1" id="KW-0472">Membrane</keyword>
<keyword evidence="1" id="KW-1133">Transmembrane helix</keyword>
<evidence type="ECO:0000313" key="3">
    <source>
        <dbReference type="Proteomes" id="UP000588586"/>
    </source>
</evidence>
<organism evidence="2 3">
    <name type="scientific">Knoellia koreensis</name>
    <dbReference type="NCBI Taxonomy" id="2730921"/>
    <lineage>
        <taxon>Bacteria</taxon>
        <taxon>Bacillati</taxon>
        <taxon>Actinomycetota</taxon>
        <taxon>Actinomycetes</taxon>
        <taxon>Micrococcales</taxon>
        <taxon>Intrasporangiaceae</taxon>
        <taxon>Knoellia</taxon>
    </lineage>
</organism>
<accession>A0A849HNZ9</accession>
<evidence type="ECO:0000313" key="2">
    <source>
        <dbReference type="EMBL" id="NNM46337.1"/>
    </source>
</evidence>
<proteinExistence type="predicted"/>
<dbReference type="InterPro" id="IPR007047">
    <property type="entry name" value="Flp_Fap"/>
</dbReference>